<gene>
    <name evidence="1" type="ORF">SCALOS_LOCUS4597</name>
</gene>
<evidence type="ECO:0000313" key="2">
    <source>
        <dbReference type="Proteomes" id="UP000789860"/>
    </source>
</evidence>
<reference evidence="1" key="1">
    <citation type="submission" date="2021-06" db="EMBL/GenBank/DDBJ databases">
        <authorList>
            <person name="Kallberg Y."/>
            <person name="Tangrot J."/>
            <person name="Rosling A."/>
        </authorList>
    </citation>
    <scope>NUCLEOTIDE SEQUENCE</scope>
    <source>
        <strain evidence="1">AU212A</strain>
    </source>
</reference>
<sequence length="138" mass="16075">MEVEKAISEHCLNYFDFSNFTIIEKIDNDVFKACWKDCKQIVVLKRPKVDKSIDMNIVNKELQILQQVSKISFHTNIIEFYGKTKDNAVTLNVDNAISGQHVRNFEYNKFKEFDKIDGVSSSAFKAIWKYHGLVSFLK</sequence>
<dbReference type="EMBL" id="CAJVPM010006418">
    <property type="protein sequence ID" value="CAG8534685.1"/>
    <property type="molecule type" value="Genomic_DNA"/>
</dbReference>
<protein>
    <submittedName>
        <fullName evidence="1">6654_t:CDS:1</fullName>
    </submittedName>
</protein>
<proteinExistence type="predicted"/>
<organism evidence="1 2">
    <name type="scientific">Scutellospora calospora</name>
    <dbReference type="NCBI Taxonomy" id="85575"/>
    <lineage>
        <taxon>Eukaryota</taxon>
        <taxon>Fungi</taxon>
        <taxon>Fungi incertae sedis</taxon>
        <taxon>Mucoromycota</taxon>
        <taxon>Glomeromycotina</taxon>
        <taxon>Glomeromycetes</taxon>
        <taxon>Diversisporales</taxon>
        <taxon>Gigasporaceae</taxon>
        <taxon>Scutellospora</taxon>
    </lineage>
</organism>
<feature type="non-terminal residue" evidence="1">
    <location>
        <position position="138"/>
    </location>
</feature>
<name>A0ACA9LME9_9GLOM</name>
<keyword evidence="2" id="KW-1185">Reference proteome</keyword>
<dbReference type="Proteomes" id="UP000789860">
    <property type="component" value="Unassembled WGS sequence"/>
</dbReference>
<evidence type="ECO:0000313" key="1">
    <source>
        <dbReference type="EMBL" id="CAG8534685.1"/>
    </source>
</evidence>
<comment type="caution">
    <text evidence="1">The sequence shown here is derived from an EMBL/GenBank/DDBJ whole genome shotgun (WGS) entry which is preliminary data.</text>
</comment>
<accession>A0ACA9LME9</accession>